<reference evidence="2 3" key="1">
    <citation type="journal article" date="2015" name="Microbiome">
        <title>Genomic resolution of linkages in carbon, nitrogen, and sulfur cycling among widespread estuary sediment bacteria.</title>
        <authorList>
            <person name="Baker B.J."/>
            <person name="Lazar C.S."/>
            <person name="Teske A.P."/>
            <person name="Dick G.J."/>
        </authorList>
    </citation>
    <scope>NUCLEOTIDE SEQUENCE [LARGE SCALE GENOMIC DNA]</scope>
    <source>
        <strain evidence="2">DG_56</strain>
    </source>
</reference>
<accession>A0A0S7XRA8</accession>
<dbReference type="AlphaFoldDB" id="A0A0S7XRA8"/>
<dbReference type="PANTHER" id="PTHR40099:SF1">
    <property type="entry name" value="ACETOLACTATE SYNTHASE, SMALL SUBUNIT"/>
    <property type="match status" value="1"/>
</dbReference>
<name>A0A0S7XRA8_9BACT</name>
<proteinExistence type="predicted"/>
<dbReference type="CDD" id="cd04882">
    <property type="entry name" value="ACT_Bt0572_2"/>
    <property type="match status" value="1"/>
</dbReference>
<dbReference type="InterPro" id="IPR002912">
    <property type="entry name" value="ACT_dom"/>
</dbReference>
<dbReference type="PROSITE" id="PS51671">
    <property type="entry name" value="ACT"/>
    <property type="match status" value="1"/>
</dbReference>
<dbReference type="CDD" id="cd04908">
    <property type="entry name" value="ACT_Bt0572_1"/>
    <property type="match status" value="1"/>
</dbReference>
<dbReference type="InterPro" id="IPR045739">
    <property type="entry name" value="ACT_dom_pair"/>
</dbReference>
<dbReference type="InterPro" id="IPR045865">
    <property type="entry name" value="ACT-like_dom_sf"/>
</dbReference>
<dbReference type="PANTHER" id="PTHR40099">
    <property type="entry name" value="ACETOLACTATE SYNTHASE, SMALL SUBUNIT"/>
    <property type="match status" value="1"/>
</dbReference>
<feature type="domain" description="ACT" evidence="1">
    <location>
        <begin position="71"/>
        <end position="143"/>
    </location>
</feature>
<protein>
    <submittedName>
        <fullName evidence="2">Amino acid-binding protein</fullName>
    </submittedName>
</protein>
<dbReference type="Pfam" id="PF19571">
    <property type="entry name" value="ACT_8"/>
    <property type="match status" value="1"/>
</dbReference>
<evidence type="ECO:0000259" key="1">
    <source>
        <dbReference type="PROSITE" id="PS51671"/>
    </source>
</evidence>
<gene>
    <name evidence="2" type="ORF">AMK68_01225</name>
</gene>
<dbReference type="PATRIC" id="fig|1704032.3.peg.1163"/>
<organism evidence="2 3">
    <name type="scientific">candidate division KD3-62 bacterium DG_56</name>
    <dbReference type="NCBI Taxonomy" id="1704032"/>
    <lineage>
        <taxon>Bacteria</taxon>
        <taxon>candidate division KD3-62</taxon>
    </lineage>
</organism>
<dbReference type="EMBL" id="LIZY01000018">
    <property type="protein sequence ID" value="KPJ64585.1"/>
    <property type="molecule type" value="Genomic_DNA"/>
</dbReference>
<dbReference type="Gene3D" id="3.30.2130.10">
    <property type="entry name" value="VC0802-like"/>
    <property type="match status" value="1"/>
</dbReference>
<comment type="caution">
    <text evidence="2">The sequence shown here is derived from an EMBL/GenBank/DDBJ whole genome shotgun (WGS) entry which is preliminary data.</text>
</comment>
<sequence>MKVTQISVFLENKSGRLAEVAQALAQQRINIRALSIADTIDYGVLRLIVNDPHGAREALDKAGFTATETDVIAVEMPDQPGALAKIIRLLSDQNINIEYGYAFVGRSGENAIVVFRIDALEEAIRCLTEAGVRLLKAEEVYAI</sequence>
<evidence type="ECO:0000313" key="2">
    <source>
        <dbReference type="EMBL" id="KPJ64585.1"/>
    </source>
</evidence>
<evidence type="ECO:0000313" key="3">
    <source>
        <dbReference type="Proteomes" id="UP000052020"/>
    </source>
</evidence>
<dbReference type="Proteomes" id="UP000052020">
    <property type="component" value="Unassembled WGS sequence"/>
</dbReference>
<dbReference type="SUPFAM" id="SSF55021">
    <property type="entry name" value="ACT-like"/>
    <property type="match status" value="2"/>
</dbReference>